<feature type="region of interest" description="Disordered" evidence="1">
    <location>
        <begin position="25"/>
        <end position="63"/>
    </location>
</feature>
<dbReference type="EMBL" id="JASPKZ010000467">
    <property type="protein sequence ID" value="KAJ9599824.1"/>
    <property type="molecule type" value="Genomic_DNA"/>
</dbReference>
<feature type="compositionally biased region" description="Polar residues" evidence="1">
    <location>
        <begin position="110"/>
        <end position="121"/>
    </location>
</feature>
<feature type="compositionally biased region" description="Low complexity" evidence="1">
    <location>
        <begin position="127"/>
        <end position="155"/>
    </location>
</feature>
<dbReference type="AlphaFoldDB" id="A0AAD8AIT0"/>
<feature type="compositionally biased region" description="Basic and acidic residues" evidence="1">
    <location>
        <begin position="39"/>
        <end position="58"/>
    </location>
</feature>
<comment type="caution">
    <text evidence="2">The sequence shown here is derived from an EMBL/GenBank/DDBJ whole genome shotgun (WGS) entry which is preliminary data.</text>
</comment>
<accession>A0AAD8AIT0</accession>
<feature type="region of interest" description="Disordered" evidence="1">
    <location>
        <begin position="432"/>
        <end position="451"/>
    </location>
</feature>
<name>A0AAD8AIT0_DIPPU</name>
<gene>
    <name evidence="2" type="ORF">L9F63_009864</name>
</gene>
<reference evidence="2" key="1">
    <citation type="journal article" date="2023" name="IScience">
        <title>Live-bearing cockroach genome reveals convergent evolutionary mechanisms linked to viviparity in insects and beyond.</title>
        <authorList>
            <person name="Fouks B."/>
            <person name="Harrison M.C."/>
            <person name="Mikhailova A.A."/>
            <person name="Marchal E."/>
            <person name="English S."/>
            <person name="Carruthers M."/>
            <person name="Jennings E.C."/>
            <person name="Chiamaka E.L."/>
            <person name="Frigard R.A."/>
            <person name="Pippel M."/>
            <person name="Attardo G.M."/>
            <person name="Benoit J.B."/>
            <person name="Bornberg-Bauer E."/>
            <person name="Tobe S.S."/>
        </authorList>
    </citation>
    <scope>NUCLEOTIDE SEQUENCE</scope>
    <source>
        <strain evidence="2">Stay&amp;Tobe</strain>
    </source>
</reference>
<protein>
    <submittedName>
        <fullName evidence="2">Uncharacterized protein</fullName>
    </submittedName>
</protein>
<evidence type="ECO:0000313" key="3">
    <source>
        <dbReference type="Proteomes" id="UP001233999"/>
    </source>
</evidence>
<sequence>MGQGTSRLNWVCSCEDGKFNLTATYEEQKSSSTETPEDEEKKKSQTRNNHDTNEHISTAKDTLLPIMDVETKIDDSSKGTKLRRTYSSCDLVYTKPVPDSKRLHGGKTVKGSTNNNKNGHQYRSHEVLSSGGSSSTNTESSGLSQSNSENSLNSTKSADSKLQRMIETSNLYRTKREQNENLNKQKINNNGTTTQVPTPERKLRDISSLSELLKKKKKEARRAEIVAAVTKRLYSTKKKVDMKPEPVDVVLEQEDKKPENEDDELEELKLCSRARTRLQELSKRALFAHRGKMKRYSDVEAQTEFDKHVLRVKEVAVSTDEPYQPPSMLFLENRNFLLSNYAYPSMRQPPPWSTVSVRNHNSLPHEDNFSDDSLDSNHELDVTEDKPSLWNVISISSGEQFKINENDNGCDQIFKNTSTQTCISPDNGKITISSSEDKEMGNFNINDPIKPELENDYEHTGETDNEVTSDRDQTKQTVDFRNCRESSENDSCIRLEGSLLNTVNRHLYTITENSEFSDCNDFLSSSDFENSYINTNINKKPVTVIEKTEELPNKETPAENNSKPHQMCTCSKLETLLNKTDLSCRKQCTEDTLGRKNNTETYQYKNKATQTTMNKKSNSVISTTDTEDNEGITECIKSLIYQIIIVGKNVKYVANAKQNSITQLTLVLKLTVLVLILSLLCSTLLGAYHQLLQLSNPSLQSEECIGIFFNGQSSQPTVMKPIHWDRVHQHETVGIQTEENVEDRSREVNLQYIEMHDDRIRGSKRKKRFHHKSLSIPVSEQSTSSFMEDIAADYQKKSEENCSKIDLADMDNFSDEEDSPLLPRSTIGSEASGYQHWTEIKNLILGTNGNIFPYNITTDDKSSSDPHPKNVKKKSVSWSDLSGCGALQTEMVFTSDHNLFDSSQESQSKITKSSLLDIIATEPKRSSYQRQVMTTSDLDGCNMQSRKLHRRWSLGDTDKVKSKEAEGKLQLSVFLKEASALVSNLSQATRLLEKGHQLNIRSTQPKRLHSIHNELWLPESSCYFSHSPSFETQITSSSPMSLPTIMPSDNYERPKLRHNIRYLREFKNCNINTQLTPNRDLWDVRKASGLCGQEINRTASLPDCSMTDDKSCSCCNISVCPSQQSLFHLRDIFDNENYFGKSHSLYSSYMLGSPRAYRQYLVAIRRQIIQASVPITSKE</sequence>
<feature type="compositionally biased region" description="Polar residues" evidence="1">
    <location>
        <begin position="25"/>
        <end position="34"/>
    </location>
</feature>
<keyword evidence="3" id="KW-1185">Reference proteome</keyword>
<evidence type="ECO:0000256" key="1">
    <source>
        <dbReference type="SAM" id="MobiDB-lite"/>
    </source>
</evidence>
<feature type="compositionally biased region" description="Low complexity" evidence="1">
    <location>
        <begin position="180"/>
        <end position="190"/>
    </location>
</feature>
<feature type="region of interest" description="Disordered" evidence="1">
    <location>
        <begin position="93"/>
        <end position="199"/>
    </location>
</feature>
<organism evidence="2 3">
    <name type="scientific">Diploptera punctata</name>
    <name type="common">Pacific beetle cockroach</name>
    <dbReference type="NCBI Taxonomy" id="6984"/>
    <lineage>
        <taxon>Eukaryota</taxon>
        <taxon>Metazoa</taxon>
        <taxon>Ecdysozoa</taxon>
        <taxon>Arthropoda</taxon>
        <taxon>Hexapoda</taxon>
        <taxon>Insecta</taxon>
        <taxon>Pterygota</taxon>
        <taxon>Neoptera</taxon>
        <taxon>Polyneoptera</taxon>
        <taxon>Dictyoptera</taxon>
        <taxon>Blattodea</taxon>
        <taxon>Blaberoidea</taxon>
        <taxon>Blaberidae</taxon>
        <taxon>Diplopterinae</taxon>
        <taxon>Diploptera</taxon>
    </lineage>
</organism>
<dbReference type="Proteomes" id="UP001233999">
    <property type="component" value="Unassembled WGS sequence"/>
</dbReference>
<reference evidence="2" key="2">
    <citation type="submission" date="2023-05" db="EMBL/GenBank/DDBJ databases">
        <authorList>
            <person name="Fouks B."/>
        </authorList>
    </citation>
    <scope>NUCLEOTIDE SEQUENCE</scope>
    <source>
        <strain evidence="2">Stay&amp;Tobe</strain>
        <tissue evidence="2">Testes</tissue>
    </source>
</reference>
<proteinExistence type="predicted"/>
<evidence type="ECO:0000313" key="2">
    <source>
        <dbReference type="EMBL" id="KAJ9599824.1"/>
    </source>
</evidence>